<keyword evidence="2" id="KW-0645">Protease</keyword>
<dbReference type="GO" id="GO:0046872">
    <property type="term" value="F:metal ion binding"/>
    <property type="evidence" value="ECO:0007669"/>
    <property type="project" value="UniProtKB-KW"/>
</dbReference>
<evidence type="ECO:0000256" key="5">
    <source>
        <dbReference type="ARBA" id="ARBA00022825"/>
    </source>
</evidence>
<keyword evidence="6" id="KW-0106">Calcium</keyword>
<sequence length="529" mass="54768">MARKLFEDSVVPLPAEDGLAANGLVVQAAAPRDAKEQMDVMFSLALPADAQQSLEDAVARGDVVPAGELESMKAPDKERAKLQTWLEAHGFDVDHVSADGTSIYTTSTVDNLGKQLQVDMVRVTKDGITFTAARNAPSLPSTVGDGVRAIIGLQPFRRANKNFRSLPEPAVPAAQAVKVPNSPPYLVSEILSAYGASGLGVDGSKQTIAILIDTVPKTSDITAFWKANGLSVKTSRIRKINVNGGTLPPAEGEETLDVAWSSGIAPGAKIRVYASGSLSFVALDRALDRIIADLPKNPGLRQLSISLGLGETFMGGPQGEVATQHQKFLRLAAAGVNVFVSSGDAGSNPDQTGHGSHGALQAEYESSDPAVVGVGGTSLHLTDQGTAASESGWAGSGGGASIFFTRPVWQTGTGVPAGTMRLVPDVSLVADPGTGAFLILNGKGIQIGGTSWSAPVWAGFCALINEARVNAGKPRLGFLNPQLYPLGDGPCFRDITTGTNGAFHAGAGYDEVTGLGVPDIAQLIKELTA</sequence>
<comment type="cofactor">
    <cofactor evidence="1">
        <name>Ca(2+)</name>
        <dbReference type="ChEBI" id="CHEBI:29108"/>
    </cofactor>
</comment>
<proteinExistence type="predicted"/>
<keyword evidence="7" id="KW-0865">Zymogen</keyword>
<dbReference type="Pfam" id="PF09286">
    <property type="entry name" value="Pro-kuma_activ"/>
    <property type="match status" value="1"/>
</dbReference>
<dbReference type="EMBL" id="SODF01000001">
    <property type="protein sequence ID" value="TDW21899.1"/>
    <property type="molecule type" value="Genomic_DNA"/>
</dbReference>
<dbReference type="InterPro" id="IPR036852">
    <property type="entry name" value="Peptidase_S8/S53_dom_sf"/>
</dbReference>
<evidence type="ECO:0000259" key="8">
    <source>
        <dbReference type="PROSITE" id="PS51695"/>
    </source>
</evidence>
<dbReference type="RefSeq" id="WP_134115293.1">
    <property type="nucleotide sequence ID" value="NZ_SODF01000001.1"/>
</dbReference>
<dbReference type="InterPro" id="IPR015366">
    <property type="entry name" value="S53_propep"/>
</dbReference>
<dbReference type="PANTHER" id="PTHR14218:SF15">
    <property type="entry name" value="TRIPEPTIDYL-PEPTIDASE 1"/>
    <property type="match status" value="1"/>
</dbReference>
<evidence type="ECO:0000313" key="9">
    <source>
        <dbReference type="EMBL" id="TDW21899.1"/>
    </source>
</evidence>
<dbReference type="InterPro" id="IPR030400">
    <property type="entry name" value="Sedolisin_dom"/>
</dbReference>
<evidence type="ECO:0000256" key="6">
    <source>
        <dbReference type="ARBA" id="ARBA00022837"/>
    </source>
</evidence>
<dbReference type="PROSITE" id="PS00138">
    <property type="entry name" value="SUBTILASE_SER"/>
    <property type="match status" value="1"/>
</dbReference>
<comment type="caution">
    <text evidence="9">The sequence shown here is derived from an EMBL/GenBank/DDBJ whole genome shotgun (WGS) entry which is preliminary data.</text>
</comment>
<dbReference type="SUPFAM" id="SSF54897">
    <property type="entry name" value="Protease propeptides/inhibitors"/>
    <property type="match status" value="1"/>
</dbReference>
<dbReference type="GO" id="GO:0004252">
    <property type="term" value="F:serine-type endopeptidase activity"/>
    <property type="evidence" value="ECO:0007669"/>
    <property type="project" value="InterPro"/>
</dbReference>
<evidence type="ECO:0000256" key="4">
    <source>
        <dbReference type="ARBA" id="ARBA00022801"/>
    </source>
</evidence>
<keyword evidence="5" id="KW-0720">Serine protease</keyword>
<keyword evidence="10" id="KW-1185">Reference proteome</keyword>
<feature type="domain" description="Peptidase S53" evidence="8">
    <location>
        <begin position="181"/>
        <end position="529"/>
    </location>
</feature>
<dbReference type="AlphaFoldDB" id="A0A4R7ZV04"/>
<keyword evidence="3" id="KW-0479">Metal-binding</keyword>
<gene>
    <name evidence="9" type="ORF">EV650_0730</name>
</gene>
<dbReference type="GO" id="GO:0008240">
    <property type="term" value="F:tripeptidyl-peptidase activity"/>
    <property type="evidence" value="ECO:0007669"/>
    <property type="project" value="TreeGrafter"/>
</dbReference>
<dbReference type="SMART" id="SM00944">
    <property type="entry name" value="Pro-kuma_activ"/>
    <property type="match status" value="1"/>
</dbReference>
<accession>A0A4R7ZV04</accession>
<evidence type="ECO:0000256" key="3">
    <source>
        <dbReference type="ARBA" id="ARBA00022723"/>
    </source>
</evidence>
<evidence type="ECO:0000313" key="10">
    <source>
        <dbReference type="Proteomes" id="UP000295447"/>
    </source>
</evidence>
<dbReference type="PROSITE" id="PS51695">
    <property type="entry name" value="SEDOLISIN"/>
    <property type="match status" value="1"/>
</dbReference>
<dbReference type="CDD" id="cd04056">
    <property type="entry name" value="Peptidases_S53"/>
    <property type="match status" value="1"/>
</dbReference>
<dbReference type="PANTHER" id="PTHR14218">
    <property type="entry name" value="PROTEASE S8 TRIPEPTIDYL PEPTIDASE I CLN2"/>
    <property type="match status" value="1"/>
</dbReference>
<dbReference type="SUPFAM" id="SSF52743">
    <property type="entry name" value="Subtilisin-like"/>
    <property type="match status" value="1"/>
</dbReference>
<evidence type="ECO:0000256" key="1">
    <source>
        <dbReference type="ARBA" id="ARBA00001913"/>
    </source>
</evidence>
<dbReference type="InterPro" id="IPR023828">
    <property type="entry name" value="Peptidase_S8_Ser-AS"/>
</dbReference>
<keyword evidence="4" id="KW-0378">Hydrolase</keyword>
<protein>
    <submittedName>
        <fullName evidence="9">Kumamolisin</fullName>
    </submittedName>
</protein>
<name>A0A4R7ZV04_9ACTN</name>
<dbReference type="InterPro" id="IPR050819">
    <property type="entry name" value="Tripeptidyl-peptidase_I"/>
</dbReference>
<evidence type="ECO:0000256" key="2">
    <source>
        <dbReference type="ARBA" id="ARBA00022670"/>
    </source>
</evidence>
<evidence type="ECO:0000256" key="7">
    <source>
        <dbReference type="ARBA" id="ARBA00023145"/>
    </source>
</evidence>
<reference evidence="9 10" key="1">
    <citation type="submission" date="2019-03" db="EMBL/GenBank/DDBJ databases">
        <title>Genomic Encyclopedia of Type Strains, Phase III (KMG-III): the genomes of soil and plant-associated and newly described type strains.</title>
        <authorList>
            <person name="Whitman W."/>
        </authorList>
    </citation>
    <scope>NUCLEOTIDE SEQUENCE [LARGE SCALE GENOMIC DNA]</scope>
    <source>
        <strain evidence="9 10">VKM Ac-2570</strain>
    </source>
</reference>
<dbReference type="GO" id="GO:0006508">
    <property type="term" value="P:proteolysis"/>
    <property type="evidence" value="ECO:0007669"/>
    <property type="project" value="UniProtKB-KW"/>
</dbReference>
<dbReference type="Gene3D" id="3.40.50.200">
    <property type="entry name" value="Peptidase S8/S53 domain"/>
    <property type="match status" value="1"/>
</dbReference>
<organism evidence="9 10">
    <name type="scientific">Kribbella kalugense</name>
    <dbReference type="NCBI Taxonomy" id="2512221"/>
    <lineage>
        <taxon>Bacteria</taxon>
        <taxon>Bacillati</taxon>
        <taxon>Actinomycetota</taxon>
        <taxon>Actinomycetes</taxon>
        <taxon>Propionibacteriales</taxon>
        <taxon>Kribbellaceae</taxon>
        <taxon>Kribbella</taxon>
    </lineage>
</organism>
<dbReference type="OrthoDB" id="3800183at2"/>
<dbReference type="Proteomes" id="UP000295447">
    <property type="component" value="Unassembled WGS sequence"/>
</dbReference>